<proteinExistence type="predicted"/>
<evidence type="ECO:0000313" key="3">
    <source>
        <dbReference type="Proteomes" id="UP000008066"/>
    </source>
</evidence>
<dbReference type="KEGG" id="cthr:CTHT_0006910"/>
<dbReference type="OrthoDB" id="2251794at2759"/>
<dbReference type="AlphaFoldDB" id="G0RYJ4"/>
<evidence type="ECO:0000256" key="1">
    <source>
        <dbReference type="SAM" id="SignalP"/>
    </source>
</evidence>
<dbReference type="HOGENOM" id="CLU_157377_0_0_1"/>
<evidence type="ECO:0000313" key="2">
    <source>
        <dbReference type="EMBL" id="EGS23980.1"/>
    </source>
</evidence>
<dbReference type="OMA" id="WGCEISP"/>
<gene>
    <name evidence="2" type="ORF">CTHT_0006910</name>
</gene>
<feature type="signal peptide" evidence="1">
    <location>
        <begin position="1"/>
        <end position="21"/>
    </location>
</feature>
<protein>
    <submittedName>
        <fullName evidence="2">Uncharacterized protein</fullName>
    </submittedName>
</protein>
<dbReference type="GeneID" id="18254729"/>
<sequence length="114" mass="12095">MQFLSIRTITFLFLALPSALAKAGGPCAPPYNSDNDCICYDKARCESMHGFTIVGSPGNWPCPDDLSNIVGCKKVGCDPKGRGSYCAFGCRPGYSKIPDPVCPGGNDFFCCVGI</sequence>
<dbReference type="EMBL" id="GL988032">
    <property type="protein sequence ID" value="EGS23980.1"/>
    <property type="molecule type" value="Genomic_DNA"/>
</dbReference>
<reference evidence="2 3" key="1">
    <citation type="journal article" date="2011" name="Cell">
        <title>Insight into structure and assembly of the nuclear pore complex by utilizing the genome of a eukaryotic thermophile.</title>
        <authorList>
            <person name="Amlacher S."/>
            <person name="Sarges P."/>
            <person name="Flemming D."/>
            <person name="van Noort V."/>
            <person name="Kunze R."/>
            <person name="Devos D.P."/>
            <person name="Arumugam M."/>
            <person name="Bork P."/>
            <person name="Hurt E."/>
        </authorList>
    </citation>
    <scope>NUCLEOTIDE SEQUENCE [LARGE SCALE GENOMIC DNA]</scope>
    <source>
        <strain evidence="3">DSM 1495 / CBS 144.50 / IMI 039719</strain>
    </source>
</reference>
<dbReference type="RefSeq" id="XP_006691222.1">
    <property type="nucleotide sequence ID" value="XM_006691159.1"/>
</dbReference>
<feature type="chain" id="PRO_5003409140" evidence="1">
    <location>
        <begin position="22"/>
        <end position="114"/>
    </location>
</feature>
<keyword evidence="1" id="KW-0732">Signal</keyword>
<name>G0RYJ4_CHATD</name>
<dbReference type="Proteomes" id="UP000008066">
    <property type="component" value="Unassembled WGS sequence"/>
</dbReference>
<keyword evidence="3" id="KW-1185">Reference proteome</keyword>
<accession>G0RYJ4</accession>
<organism evidence="3">
    <name type="scientific">Chaetomium thermophilum (strain DSM 1495 / CBS 144.50 / IMI 039719)</name>
    <name type="common">Thermochaetoides thermophila</name>
    <dbReference type="NCBI Taxonomy" id="759272"/>
    <lineage>
        <taxon>Eukaryota</taxon>
        <taxon>Fungi</taxon>
        <taxon>Dikarya</taxon>
        <taxon>Ascomycota</taxon>
        <taxon>Pezizomycotina</taxon>
        <taxon>Sordariomycetes</taxon>
        <taxon>Sordariomycetidae</taxon>
        <taxon>Sordariales</taxon>
        <taxon>Chaetomiaceae</taxon>
        <taxon>Thermochaetoides</taxon>
    </lineage>
</organism>